<sequence>MSSSKYPFLLLPKITEPHHPASIYLSGFPVSSLKTQTDELGIVGGVSVNSLHFTTITQNYAASDNLILLAIMHKISALTFYELLPADVIGS</sequence>
<organism evidence="1 2">
    <name type="scientific">Caerostris extrusa</name>
    <name type="common">Bark spider</name>
    <name type="synonym">Caerostris bankana</name>
    <dbReference type="NCBI Taxonomy" id="172846"/>
    <lineage>
        <taxon>Eukaryota</taxon>
        <taxon>Metazoa</taxon>
        <taxon>Ecdysozoa</taxon>
        <taxon>Arthropoda</taxon>
        <taxon>Chelicerata</taxon>
        <taxon>Arachnida</taxon>
        <taxon>Araneae</taxon>
        <taxon>Araneomorphae</taxon>
        <taxon>Entelegynae</taxon>
        <taxon>Araneoidea</taxon>
        <taxon>Araneidae</taxon>
        <taxon>Caerostris</taxon>
    </lineage>
</organism>
<proteinExistence type="predicted"/>
<evidence type="ECO:0000313" key="1">
    <source>
        <dbReference type="EMBL" id="GIX80650.1"/>
    </source>
</evidence>
<dbReference type="EMBL" id="BPLR01020612">
    <property type="protein sequence ID" value="GIX80650.1"/>
    <property type="molecule type" value="Genomic_DNA"/>
</dbReference>
<protein>
    <submittedName>
        <fullName evidence="1">Uncharacterized protein</fullName>
    </submittedName>
</protein>
<accession>A0AAV4N748</accession>
<dbReference type="AlphaFoldDB" id="A0AAV4N748"/>
<gene>
    <name evidence="1" type="ORF">CEXT_702351</name>
</gene>
<name>A0AAV4N748_CAEEX</name>
<dbReference type="Proteomes" id="UP001054945">
    <property type="component" value="Unassembled WGS sequence"/>
</dbReference>
<reference evidence="1 2" key="1">
    <citation type="submission" date="2021-06" db="EMBL/GenBank/DDBJ databases">
        <title>Caerostris extrusa draft genome.</title>
        <authorList>
            <person name="Kono N."/>
            <person name="Arakawa K."/>
        </authorList>
    </citation>
    <scope>NUCLEOTIDE SEQUENCE [LARGE SCALE GENOMIC DNA]</scope>
</reference>
<evidence type="ECO:0000313" key="2">
    <source>
        <dbReference type="Proteomes" id="UP001054945"/>
    </source>
</evidence>
<keyword evidence="2" id="KW-1185">Reference proteome</keyword>
<comment type="caution">
    <text evidence="1">The sequence shown here is derived from an EMBL/GenBank/DDBJ whole genome shotgun (WGS) entry which is preliminary data.</text>
</comment>